<keyword evidence="4 6" id="KW-1133">Transmembrane helix</keyword>
<name>A0AAP7A4D7_PAEAL</name>
<organism evidence="8 9">
    <name type="scientific">Paenibacillus alvei</name>
    <name type="common">Bacillus alvei</name>
    <dbReference type="NCBI Taxonomy" id="44250"/>
    <lineage>
        <taxon>Bacteria</taxon>
        <taxon>Bacillati</taxon>
        <taxon>Bacillota</taxon>
        <taxon>Bacilli</taxon>
        <taxon>Bacillales</taxon>
        <taxon>Paenibacillaceae</taxon>
        <taxon>Paenibacillus</taxon>
    </lineage>
</organism>
<proteinExistence type="inferred from homology"/>
<evidence type="ECO:0000256" key="5">
    <source>
        <dbReference type="ARBA" id="ARBA00023136"/>
    </source>
</evidence>
<evidence type="ECO:0000313" key="7">
    <source>
        <dbReference type="EMBL" id="MCY9764030.1"/>
    </source>
</evidence>
<reference evidence="8 9" key="1">
    <citation type="submission" date="2020-05" db="EMBL/GenBank/DDBJ databases">
        <title>Whole genome sequencing and identification of novel metabolites from Paenibacillus alvei strain JR949.</title>
        <authorList>
            <person name="Rajendhran J."/>
            <person name="Sree Pranav P."/>
            <person name="Mahalakshmi B."/>
            <person name="Karthikeyan R."/>
        </authorList>
    </citation>
    <scope>NUCLEOTIDE SEQUENCE [LARGE SCALE GENOMIC DNA]</scope>
    <source>
        <strain evidence="8 9">JR949</strain>
    </source>
</reference>
<keyword evidence="3 6" id="KW-0812">Transmembrane</keyword>
<dbReference type="NCBIfam" id="TIGR01732">
    <property type="entry name" value="tiny_TM_bacill"/>
    <property type="match status" value="1"/>
</dbReference>
<dbReference type="AlphaFoldDB" id="A0AAP7A4D7"/>
<dbReference type="InterPro" id="IPR010070">
    <property type="entry name" value="YjcZ-like"/>
</dbReference>
<feature type="transmembrane region" description="Helical" evidence="6">
    <location>
        <begin position="12"/>
        <end position="35"/>
    </location>
</feature>
<dbReference type="Proteomes" id="UP000552038">
    <property type="component" value="Unassembled WGS sequence"/>
</dbReference>
<comment type="caution">
    <text evidence="8">The sequence shown here is derived from an EMBL/GenBank/DDBJ whole genome shotgun (WGS) entry which is preliminary data.</text>
</comment>
<comment type="subcellular location">
    <subcellularLocation>
        <location evidence="1">Membrane</location>
    </subcellularLocation>
</comment>
<protein>
    <submittedName>
        <fullName evidence="8">YjcZ family sporulation protein</fullName>
    </submittedName>
</protein>
<evidence type="ECO:0000256" key="3">
    <source>
        <dbReference type="ARBA" id="ARBA00022692"/>
    </source>
</evidence>
<dbReference type="GeneID" id="94489236"/>
<reference evidence="7 10" key="2">
    <citation type="submission" date="2022-05" db="EMBL/GenBank/DDBJ databases">
        <title>Genome Sequencing of Bee-Associated Microbes.</title>
        <authorList>
            <person name="Dunlap C."/>
        </authorList>
    </citation>
    <scope>NUCLEOTIDE SEQUENCE [LARGE SCALE GENOMIC DNA]</scope>
    <source>
        <strain evidence="7 10">NRRL B-04010</strain>
    </source>
</reference>
<accession>A0AAP7A4D7</accession>
<evidence type="ECO:0000256" key="2">
    <source>
        <dbReference type="ARBA" id="ARBA00010221"/>
    </source>
</evidence>
<evidence type="ECO:0000313" key="9">
    <source>
        <dbReference type="Proteomes" id="UP000552038"/>
    </source>
</evidence>
<evidence type="ECO:0000313" key="8">
    <source>
        <dbReference type="EMBL" id="NOJ72572.1"/>
    </source>
</evidence>
<evidence type="ECO:0000313" key="10">
    <source>
        <dbReference type="Proteomes" id="UP001527181"/>
    </source>
</evidence>
<keyword evidence="10" id="KW-1185">Reference proteome</keyword>
<dbReference type="GO" id="GO:0016020">
    <property type="term" value="C:membrane"/>
    <property type="evidence" value="ECO:0007669"/>
    <property type="project" value="UniProtKB-SubCell"/>
</dbReference>
<dbReference type="Proteomes" id="UP001527181">
    <property type="component" value="Unassembled WGS sequence"/>
</dbReference>
<gene>
    <name evidence="8" type="ORF">HMI46_18670</name>
    <name evidence="7" type="ORF">M5X12_26335</name>
</gene>
<keyword evidence="5 6" id="KW-0472">Membrane</keyword>
<dbReference type="EMBL" id="JAMDNP010000072">
    <property type="protein sequence ID" value="MCY9764030.1"/>
    <property type="molecule type" value="Genomic_DNA"/>
</dbReference>
<evidence type="ECO:0000256" key="1">
    <source>
        <dbReference type="ARBA" id="ARBA00004370"/>
    </source>
</evidence>
<comment type="similarity">
    <text evidence="2">Belongs to the SscA family.</text>
</comment>
<dbReference type="EMBL" id="JABFOR010000027">
    <property type="protein sequence ID" value="NOJ72572.1"/>
    <property type="molecule type" value="Genomic_DNA"/>
</dbReference>
<sequence>MGQLGFGGSCGGFGFTSTGVILVLFILLVIVGRAWI</sequence>
<dbReference type="RefSeq" id="WP_005546083.1">
    <property type="nucleotide sequence ID" value="NZ_JABFOR010000027.1"/>
</dbReference>
<evidence type="ECO:0000256" key="4">
    <source>
        <dbReference type="ARBA" id="ARBA00022989"/>
    </source>
</evidence>
<evidence type="ECO:0000256" key="6">
    <source>
        <dbReference type="SAM" id="Phobius"/>
    </source>
</evidence>